<dbReference type="PANTHER" id="PTHR43715">
    <property type="entry name" value="GDP-MANNOSE 4,6-DEHYDRATASE"/>
    <property type="match status" value="1"/>
</dbReference>
<dbReference type="EMBL" id="PDKV01000008">
    <property type="protein sequence ID" value="PIB79316.1"/>
    <property type="molecule type" value="Genomic_DNA"/>
</dbReference>
<dbReference type="InterPro" id="IPR006368">
    <property type="entry name" value="GDP_Man_deHydtase"/>
</dbReference>
<evidence type="ECO:0000313" key="9">
    <source>
        <dbReference type="EMBL" id="PIB79316.1"/>
    </source>
</evidence>
<comment type="cofactor">
    <cofactor evidence="1 6">
        <name>NADP(+)</name>
        <dbReference type="ChEBI" id="CHEBI:58349"/>
    </cofactor>
</comment>
<comment type="function">
    <text evidence="6">Catalyzes the conversion of GDP-D-mannose to GDP-4-dehydro-6-deoxy-D-mannose.</text>
</comment>
<feature type="domain" description="NAD(P)-binding" evidence="7">
    <location>
        <begin position="5"/>
        <end position="315"/>
    </location>
</feature>
<dbReference type="InterPro" id="IPR016040">
    <property type="entry name" value="NAD(P)-bd_dom"/>
</dbReference>
<keyword evidence="10" id="KW-1185">Reference proteome</keyword>
<evidence type="ECO:0000259" key="7">
    <source>
        <dbReference type="Pfam" id="PF16363"/>
    </source>
</evidence>
<protein>
    <recommendedName>
        <fullName evidence="3 6">GDP-mannose 4,6-dehydratase</fullName>
        <ecNumber evidence="3 6">4.2.1.47</ecNumber>
    </recommendedName>
    <alternativeName>
        <fullName evidence="6">GDP-D-mannose dehydratase</fullName>
    </alternativeName>
</protein>
<accession>A0A1X1RTW8</accession>
<dbReference type="OrthoDB" id="9779041at2"/>
<dbReference type="AlphaFoldDB" id="A0A1X1RTW8"/>
<dbReference type="CDD" id="cd05260">
    <property type="entry name" value="GDP_MD_SDR_e"/>
    <property type="match status" value="1"/>
</dbReference>
<name>A0A1X1RTW8_MYCCE</name>
<dbReference type="Gene3D" id="3.90.25.10">
    <property type="entry name" value="UDP-galactose 4-epimerase, domain 1"/>
    <property type="match status" value="1"/>
</dbReference>
<dbReference type="NCBIfam" id="TIGR01472">
    <property type="entry name" value="gmd"/>
    <property type="match status" value="1"/>
</dbReference>
<evidence type="ECO:0000256" key="5">
    <source>
        <dbReference type="ARBA" id="ARBA00023239"/>
    </source>
</evidence>
<comment type="caution">
    <text evidence="6">Lacks conserved residue(s) required for the propagation of feature annotation.</text>
</comment>
<comment type="caution">
    <text evidence="8">The sequence shown here is derived from an EMBL/GenBank/DDBJ whole genome shotgun (WGS) entry which is preliminary data.</text>
</comment>
<dbReference type="GO" id="GO:0008446">
    <property type="term" value="F:GDP-mannose 4,6-dehydratase activity"/>
    <property type="evidence" value="ECO:0007669"/>
    <property type="project" value="UniProtKB-UniRule"/>
</dbReference>
<evidence type="ECO:0000313" key="10">
    <source>
        <dbReference type="Proteomes" id="UP000193907"/>
    </source>
</evidence>
<evidence type="ECO:0000256" key="4">
    <source>
        <dbReference type="ARBA" id="ARBA00022857"/>
    </source>
</evidence>
<reference evidence="9 11" key="2">
    <citation type="journal article" date="2017" name="Infect. Genet. Evol.">
        <title>The new phylogeny of the genus Mycobacterium: The old and the news.</title>
        <authorList>
            <person name="Tortoli E."/>
            <person name="Fedrizzi T."/>
            <person name="Meehan C.J."/>
            <person name="Trovato A."/>
            <person name="Grottola A."/>
            <person name="Giacobazzi E."/>
            <person name="Serpini G.F."/>
            <person name="Tagliazucchi S."/>
            <person name="Fabio A."/>
            <person name="Bettua C."/>
            <person name="Bertorelli R."/>
            <person name="Frascaro F."/>
            <person name="De Sanctis V."/>
            <person name="Pecorari M."/>
            <person name="Jousson O."/>
            <person name="Segata N."/>
            <person name="Cirillo D.M."/>
        </authorList>
    </citation>
    <scope>NUCLEOTIDE SEQUENCE [LARGE SCALE GENOMIC DNA]</scope>
    <source>
        <strain evidence="9 11">NCTC 12882</strain>
    </source>
</reference>
<keyword evidence="4 6" id="KW-0521">NADP</keyword>
<dbReference type="FunFam" id="3.40.50.720:FF:000102">
    <property type="entry name" value="GDP-mannose 4,6-dehydratase"/>
    <property type="match status" value="1"/>
</dbReference>
<dbReference type="EC" id="4.2.1.47" evidence="3 6"/>
<evidence type="ECO:0000256" key="1">
    <source>
        <dbReference type="ARBA" id="ARBA00001937"/>
    </source>
</evidence>
<feature type="binding site" evidence="6">
    <location>
        <position position="211"/>
    </location>
    <ligand>
        <name>NADP(+)</name>
        <dbReference type="ChEBI" id="CHEBI:58349"/>
    </ligand>
</feature>
<evidence type="ECO:0000256" key="3">
    <source>
        <dbReference type="ARBA" id="ARBA00011989"/>
    </source>
</evidence>
<evidence type="ECO:0000256" key="2">
    <source>
        <dbReference type="ARBA" id="ARBA00009263"/>
    </source>
</evidence>
<reference evidence="8 10" key="1">
    <citation type="submission" date="2016-01" db="EMBL/GenBank/DDBJ databases">
        <title>The new phylogeny of the genus Mycobacterium.</title>
        <authorList>
            <person name="Tarcisio F."/>
            <person name="Conor M."/>
            <person name="Antonella G."/>
            <person name="Elisabetta G."/>
            <person name="Giulia F.S."/>
            <person name="Sara T."/>
            <person name="Anna F."/>
            <person name="Clotilde B."/>
            <person name="Roberto B."/>
            <person name="Veronica D.S."/>
            <person name="Fabio R."/>
            <person name="Monica P."/>
            <person name="Olivier J."/>
            <person name="Enrico T."/>
            <person name="Nicola S."/>
        </authorList>
    </citation>
    <scope>NUCLEOTIDE SEQUENCE [LARGE SCALE GENOMIC DNA]</scope>
    <source>
        <strain evidence="8 10">DSM 44243</strain>
    </source>
</reference>
<evidence type="ECO:0000313" key="11">
    <source>
        <dbReference type="Proteomes" id="UP000230971"/>
    </source>
</evidence>
<dbReference type="SUPFAM" id="SSF51735">
    <property type="entry name" value="NAD(P)-binding Rossmann-fold domains"/>
    <property type="match status" value="1"/>
</dbReference>
<dbReference type="PANTHER" id="PTHR43715:SF1">
    <property type="entry name" value="GDP-MANNOSE 4,6 DEHYDRATASE"/>
    <property type="match status" value="1"/>
</dbReference>
<dbReference type="HAMAP" id="MF_00955">
    <property type="entry name" value="GDP_Man_dehydratase"/>
    <property type="match status" value="1"/>
</dbReference>
<dbReference type="Proteomes" id="UP000193907">
    <property type="component" value="Unassembled WGS sequence"/>
</dbReference>
<dbReference type="Proteomes" id="UP000230971">
    <property type="component" value="Unassembled WGS sequence"/>
</dbReference>
<keyword evidence="5 6" id="KW-0456">Lyase</keyword>
<organism evidence="8 10">
    <name type="scientific">Mycobacterium celatum</name>
    <dbReference type="NCBI Taxonomy" id="28045"/>
    <lineage>
        <taxon>Bacteria</taxon>
        <taxon>Bacillati</taxon>
        <taxon>Actinomycetota</taxon>
        <taxon>Actinomycetes</taxon>
        <taxon>Mycobacteriales</taxon>
        <taxon>Mycobacteriaceae</taxon>
        <taxon>Mycobacterium</taxon>
    </lineage>
</organism>
<dbReference type="Gene3D" id="3.40.50.720">
    <property type="entry name" value="NAD(P)-binding Rossmann-like Domain"/>
    <property type="match status" value="1"/>
</dbReference>
<dbReference type="Pfam" id="PF16363">
    <property type="entry name" value="GDP_Man_Dehyd"/>
    <property type="match status" value="1"/>
</dbReference>
<dbReference type="STRING" id="28045.AWB95_06740"/>
<sequence>MKRALITGITGQDGSYLAELLLTKGYEVHGLIRRASTFNTSRIDHLYVDPHEPGARLFLHYGDLSDGTRLVTLLSTIEPDEVYNLAAQSHVRVSFDEPVQTGDTTGIGSMRLLEAVRLSKVQCRFYQASSSEMFGASPPPQSEQTPFYPRSPYGAAKVYSYWATRNYREAYGLFAVNGILFNHESPRRGETFVTRKITRAVARIKAGVESHVYLGNLDAVRDWGYAPEYVEGMWRMLQAPEPDDFVLATGRGYSVREFAQAAFEHAGLDWHEHVKFDERYLRPAEVHSLIGDATKAAQSLGWKASVHTAELARIMVDADIAALKSDRKPRIDEPSLPGWS</sequence>
<comment type="catalytic activity">
    <reaction evidence="6">
        <text>GDP-alpha-D-mannose = GDP-4-dehydro-alpha-D-rhamnose + H2O</text>
        <dbReference type="Rhea" id="RHEA:23820"/>
        <dbReference type="ChEBI" id="CHEBI:15377"/>
        <dbReference type="ChEBI" id="CHEBI:57527"/>
        <dbReference type="ChEBI" id="CHEBI:57964"/>
        <dbReference type="EC" id="4.2.1.47"/>
    </reaction>
</comment>
<evidence type="ECO:0000313" key="8">
    <source>
        <dbReference type="EMBL" id="ORV16691.1"/>
    </source>
</evidence>
<evidence type="ECO:0000256" key="6">
    <source>
        <dbReference type="HAMAP-Rule" id="MF_00955"/>
    </source>
</evidence>
<proteinExistence type="inferred from homology"/>
<dbReference type="GO" id="GO:0042351">
    <property type="term" value="P:'de novo' GDP-L-fucose biosynthetic process"/>
    <property type="evidence" value="ECO:0007669"/>
    <property type="project" value="TreeGrafter"/>
</dbReference>
<dbReference type="RefSeq" id="WP_085167836.1">
    <property type="nucleotide sequence ID" value="NZ_LQOM01000020.1"/>
</dbReference>
<gene>
    <name evidence="6 9" type="primary">gmd</name>
    <name evidence="8" type="ORF">AWB95_06740</name>
    <name evidence="9" type="ORF">CQY23_08585</name>
</gene>
<comment type="similarity">
    <text evidence="2 6">Belongs to the NAD(P)-dependent epimerase/dehydratase family. GDP-mannose 4,6-dehydratase subfamily.</text>
</comment>
<dbReference type="EMBL" id="LQOM01000020">
    <property type="protein sequence ID" value="ORV16691.1"/>
    <property type="molecule type" value="Genomic_DNA"/>
</dbReference>
<dbReference type="InterPro" id="IPR036291">
    <property type="entry name" value="NAD(P)-bd_dom_sf"/>
</dbReference>
<dbReference type="GO" id="GO:0070401">
    <property type="term" value="F:NADP+ binding"/>
    <property type="evidence" value="ECO:0007669"/>
    <property type="project" value="UniProtKB-UniRule"/>
</dbReference>